<name>A0A9D4FJW4_DREPO</name>
<keyword evidence="2" id="KW-1185">Reference proteome</keyword>
<reference evidence="1" key="2">
    <citation type="submission" date="2020-11" db="EMBL/GenBank/DDBJ databases">
        <authorList>
            <person name="McCartney M.A."/>
            <person name="Auch B."/>
            <person name="Kono T."/>
            <person name="Mallez S."/>
            <person name="Becker A."/>
            <person name="Gohl D.M."/>
            <person name="Silverstein K.A.T."/>
            <person name="Koren S."/>
            <person name="Bechman K.B."/>
            <person name="Herman A."/>
            <person name="Abrahante J.E."/>
            <person name="Garbe J."/>
        </authorList>
    </citation>
    <scope>NUCLEOTIDE SEQUENCE</scope>
    <source>
        <strain evidence="1">Duluth1</strain>
        <tissue evidence="1">Whole animal</tissue>
    </source>
</reference>
<dbReference type="EMBL" id="JAIWYP010000007">
    <property type="protein sequence ID" value="KAH3799019.1"/>
    <property type="molecule type" value="Genomic_DNA"/>
</dbReference>
<evidence type="ECO:0000313" key="1">
    <source>
        <dbReference type="EMBL" id="KAH3799019.1"/>
    </source>
</evidence>
<evidence type="ECO:0000313" key="2">
    <source>
        <dbReference type="Proteomes" id="UP000828390"/>
    </source>
</evidence>
<organism evidence="1 2">
    <name type="scientific">Dreissena polymorpha</name>
    <name type="common">Zebra mussel</name>
    <name type="synonym">Mytilus polymorpha</name>
    <dbReference type="NCBI Taxonomy" id="45954"/>
    <lineage>
        <taxon>Eukaryota</taxon>
        <taxon>Metazoa</taxon>
        <taxon>Spiralia</taxon>
        <taxon>Lophotrochozoa</taxon>
        <taxon>Mollusca</taxon>
        <taxon>Bivalvia</taxon>
        <taxon>Autobranchia</taxon>
        <taxon>Heteroconchia</taxon>
        <taxon>Euheterodonta</taxon>
        <taxon>Imparidentia</taxon>
        <taxon>Neoheterodontei</taxon>
        <taxon>Myida</taxon>
        <taxon>Dreissenoidea</taxon>
        <taxon>Dreissenidae</taxon>
        <taxon>Dreissena</taxon>
    </lineage>
</organism>
<accession>A0A9D4FJW4</accession>
<sequence length="142" mass="15767">MEEKLEQFMGLVSEKLDKFEHKLNNGLAKVHSSPVDENPCGLSVDPSSFAYTRDSHVFVAPGTGISTASGTLPTDIQGEFSALKDSLSRVRLPAELKLNESRQGVRRSDQPTLNILTKCSRYSETSGLYKTMIRLFIRDDES</sequence>
<reference evidence="1" key="1">
    <citation type="journal article" date="2019" name="bioRxiv">
        <title>The Genome of the Zebra Mussel, Dreissena polymorpha: A Resource for Invasive Species Research.</title>
        <authorList>
            <person name="McCartney M.A."/>
            <person name="Auch B."/>
            <person name="Kono T."/>
            <person name="Mallez S."/>
            <person name="Zhang Y."/>
            <person name="Obille A."/>
            <person name="Becker A."/>
            <person name="Abrahante J.E."/>
            <person name="Garbe J."/>
            <person name="Badalamenti J.P."/>
            <person name="Herman A."/>
            <person name="Mangelson H."/>
            <person name="Liachko I."/>
            <person name="Sullivan S."/>
            <person name="Sone E.D."/>
            <person name="Koren S."/>
            <person name="Silverstein K.A.T."/>
            <person name="Beckman K.B."/>
            <person name="Gohl D.M."/>
        </authorList>
    </citation>
    <scope>NUCLEOTIDE SEQUENCE</scope>
    <source>
        <strain evidence="1">Duluth1</strain>
        <tissue evidence="1">Whole animal</tissue>
    </source>
</reference>
<comment type="caution">
    <text evidence="1">The sequence shown here is derived from an EMBL/GenBank/DDBJ whole genome shotgun (WGS) entry which is preliminary data.</text>
</comment>
<dbReference type="AlphaFoldDB" id="A0A9D4FJW4"/>
<dbReference type="Proteomes" id="UP000828390">
    <property type="component" value="Unassembled WGS sequence"/>
</dbReference>
<protein>
    <submittedName>
        <fullName evidence="1">Uncharacterized protein</fullName>
    </submittedName>
</protein>
<proteinExistence type="predicted"/>
<gene>
    <name evidence="1" type="ORF">DPMN_152623</name>
</gene>